<organism evidence="2">
    <name type="scientific">Deinococcus sonorensis KR-87</name>
    <dbReference type="NCBI Taxonomy" id="694439"/>
    <lineage>
        <taxon>Bacteria</taxon>
        <taxon>Thermotogati</taxon>
        <taxon>Deinococcota</taxon>
        <taxon>Deinococci</taxon>
        <taxon>Deinococcales</taxon>
        <taxon>Deinococcaceae</taxon>
        <taxon>Deinococcus</taxon>
    </lineage>
</organism>
<sequence>MNEQQILQWLTDELTNVQVLTQHGQHFLFVGADRMLPFVTVMTSDLYDQASQLERPGIYRLNLGVGPRLYRQLFGNATLNSHDFTALDTLMPHPEYAAQGWVCVLNPSSATFADLQPLLRAAHERAARRAGLS</sequence>
<dbReference type="AlphaFoldDB" id="A0AAU7UD85"/>
<feature type="domain" description="DUF6194" evidence="1">
    <location>
        <begin position="1"/>
        <end position="130"/>
    </location>
</feature>
<evidence type="ECO:0000259" key="1">
    <source>
        <dbReference type="Pfam" id="PF19694"/>
    </source>
</evidence>
<reference evidence="2" key="1">
    <citation type="submission" date="2024-06" db="EMBL/GenBank/DDBJ databases">
        <title>Draft Genome Sequence of Deinococcus sonorensis Type Strain KR-87, a Biofilm Producing Representative of the Genus Deinococcus.</title>
        <authorList>
            <person name="Boren L.S."/>
            <person name="Grosso R.A."/>
            <person name="Hugenberg-Cox A.N."/>
            <person name="Hill J.T.E."/>
            <person name="Albert C.M."/>
            <person name="Tuohy J.M."/>
        </authorList>
    </citation>
    <scope>NUCLEOTIDE SEQUENCE</scope>
    <source>
        <strain evidence="2">KR-87</strain>
    </source>
</reference>
<dbReference type="KEGG" id="dsc:ABOD76_08620"/>
<dbReference type="InterPro" id="IPR045676">
    <property type="entry name" value="DUF6194"/>
</dbReference>
<name>A0AAU7UD85_9DEIO</name>
<evidence type="ECO:0000313" key="2">
    <source>
        <dbReference type="EMBL" id="XBV86360.1"/>
    </source>
</evidence>
<accession>A0AAU7UD85</accession>
<dbReference type="RefSeq" id="WP_350244428.1">
    <property type="nucleotide sequence ID" value="NZ_CP158299.1"/>
</dbReference>
<dbReference type="Pfam" id="PF19694">
    <property type="entry name" value="DUF6194"/>
    <property type="match status" value="1"/>
</dbReference>
<dbReference type="EMBL" id="CP158299">
    <property type="protein sequence ID" value="XBV86360.1"/>
    <property type="molecule type" value="Genomic_DNA"/>
</dbReference>
<protein>
    <submittedName>
        <fullName evidence="2">DUF6194 family protein</fullName>
    </submittedName>
</protein>
<gene>
    <name evidence="2" type="ORF">ABOD76_08620</name>
</gene>
<proteinExistence type="predicted"/>